<proteinExistence type="predicted"/>
<sequence length="418" mass="48414">MSSKTVTSRPNSANWADLQERMFGFGFRDKILSCKNDLLLFNDDNDAHELDPEDNGYDTNPEDCLCERGADGGYNSEPSSDCSDSYVDHGGHRWANRKFVQFCKGNSEYPQEGGDFCASGDLQQALRHLFRGWLGTDIRDTDIAYSLNGTNASAFSEHEFTNWFQFPYALRRVMDDYFLFYIYILVPYAYRQLNMSLGRDPYSRLGIEEKRKQLSFADQVVKPSFFAASWSEREAWKVFLGRERSKLLRNEQCWIIEAYIRSELWELWGHVTAGEDISTIYLPGPLESQFGHEGLQRCLFTPGLEYLALLRSERTESLILRYLRDGEETNHNVVAGIKLADETYRGMVADYETGERLMDLHITMRLNGYEDIGSTVIEENELEYCGEYEQVLQRGLRTLYGRRRITDSRILRSENRSC</sequence>
<protein>
    <submittedName>
        <fullName evidence="1">Uncharacterized protein</fullName>
    </submittedName>
</protein>
<accession>A0A3N4IK86</accession>
<dbReference type="AlphaFoldDB" id="A0A3N4IK86"/>
<name>A0A3N4IK86_ASCIM</name>
<evidence type="ECO:0000313" key="1">
    <source>
        <dbReference type="EMBL" id="RPA85847.1"/>
    </source>
</evidence>
<dbReference type="Proteomes" id="UP000275078">
    <property type="component" value="Unassembled WGS sequence"/>
</dbReference>
<organism evidence="1 2">
    <name type="scientific">Ascobolus immersus RN42</name>
    <dbReference type="NCBI Taxonomy" id="1160509"/>
    <lineage>
        <taxon>Eukaryota</taxon>
        <taxon>Fungi</taxon>
        <taxon>Dikarya</taxon>
        <taxon>Ascomycota</taxon>
        <taxon>Pezizomycotina</taxon>
        <taxon>Pezizomycetes</taxon>
        <taxon>Pezizales</taxon>
        <taxon>Ascobolaceae</taxon>
        <taxon>Ascobolus</taxon>
    </lineage>
</organism>
<keyword evidence="2" id="KW-1185">Reference proteome</keyword>
<dbReference type="EMBL" id="ML119652">
    <property type="protein sequence ID" value="RPA85847.1"/>
    <property type="molecule type" value="Genomic_DNA"/>
</dbReference>
<gene>
    <name evidence="1" type="ORF">BJ508DRAFT_373414</name>
</gene>
<reference evidence="1 2" key="1">
    <citation type="journal article" date="2018" name="Nat. Ecol. Evol.">
        <title>Pezizomycetes genomes reveal the molecular basis of ectomycorrhizal truffle lifestyle.</title>
        <authorList>
            <person name="Murat C."/>
            <person name="Payen T."/>
            <person name="Noel B."/>
            <person name="Kuo A."/>
            <person name="Morin E."/>
            <person name="Chen J."/>
            <person name="Kohler A."/>
            <person name="Krizsan K."/>
            <person name="Balestrini R."/>
            <person name="Da Silva C."/>
            <person name="Montanini B."/>
            <person name="Hainaut M."/>
            <person name="Levati E."/>
            <person name="Barry K.W."/>
            <person name="Belfiori B."/>
            <person name="Cichocki N."/>
            <person name="Clum A."/>
            <person name="Dockter R.B."/>
            <person name="Fauchery L."/>
            <person name="Guy J."/>
            <person name="Iotti M."/>
            <person name="Le Tacon F."/>
            <person name="Lindquist E.A."/>
            <person name="Lipzen A."/>
            <person name="Malagnac F."/>
            <person name="Mello A."/>
            <person name="Molinier V."/>
            <person name="Miyauchi S."/>
            <person name="Poulain J."/>
            <person name="Riccioni C."/>
            <person name="Rubini A."/>
            <person name="Sitrit Y."/>
            <person name="Splivallo R."/>
            <person name="Traeger S."/>
            <person name="Wang M."/>
            <person name="Zifcakova L."/>
            <person name="Wipf D."/>
            <person name="Zambonelli A."/>
            <person name="Paolocci F."/>
            <person name="Nowrousian M."/>
            <person name="Ottonello S."/>
            <person name="Baldrian P."/>
            <person name="Spatafora J.W."/>
            <person name="Henrissat B."/>
            <person name="Nagy L.G."/>
            <person name="Aury J.M."/>
            <person name="Wincker P."/>
            <person name="Grigoriev I.V."/>
            <person name="Bonfante P."/>
            <person name="Martin F.M."/>
        </authorList>
    </citation>
    <scope>NUCLEOTIDE SEQUENCE [LARGE SCALE GENOMIC DNA]</scope>
    <source>
        <strain evidence="1 2">RN42</strain>
    </source>
</reference>
<evidence type="ECO:0000313" key="2">
    <source>
        <dbReference type="Proteomes" id="UP000275078"/>
    </source>
</evidence>